<evidence type="ECO:0000313" key="2">
    <source>
        <dbReference type="EMBL" id="KWT65823.1"/>
    </source>
</evidence>
<reference evidence="2 3" key="1">
    <citation type="submission" date="2015-10" db="EMBL/GenBank/DDBJ databases">
        <title>Transcriptomic analysis of a linuron degrading triple-species bacterial consortium.</title>
        <authorList>
            <person name="Albers P."/>
        </authorList>
    </citation>
    <scope>NUCLEOTIDE SEQUENCE [LARGE SCALE GENOMIC DNA]</scope>
    <source>
        <strain evidence="2 3">WDL6</strain>
    </source>
</reference>
<gene>
    <name evidence="2" type="ORF">APY04_2670</name>
</gene>
<name>A0A109BBM9_HYPSL</name>
<keyword evidence="3" id="KW-1185">Reference proteome</keyword>
<dbReference type="GO" id="GO:0005886">
    <property type="term" value="C:plasma membrane"/>
    <property type="evidence" value="ECO:0007669"/>
    <property type="project" value="TreeGrafter"/>
</dbReference>
<dbReference type="RefSeq" id="WP_068463257.1">
    <property type="nucleotide sequence ID" value="NZ_LMTR01000075.1"/>
</dbReference>
<feature type="transmembrane region" description="Helical" evidence="1">
    <location>
        <begin position="325"/>
        <end position="342"/>
    </location>
</feature>
<dbReference type="Pfam" id="PF06123">
    <property type="entry name" value="CreD"/>
    <property type="match status" value="1"/>
</dbReference>
<dbReference type="PATRIC" id="fig|121290.4.peg.1983"/>
<accession>A0A109BBM9</accession>
<dbReference type="InterPro" id="IPR010364">
    <property type="entry name" value="Uncharacterised_IM_CreD"/>
</dbReference>
<keyword evidence="1" id="KW-0812">Transmembrane</keyword>
<dbReference type="PIRSF" id="PIRSF004548">
    <property type="entry name" value="CreD"/>
    <property type="match status" value="1"/>
</dbReference>
<dbReference type="NCBIfam" id="NF008712">
    <property type="entry name" value="PRK11715.1-1"/>
    <property type="match status" value="1"/>
</dbReference>
<comment type="caution">
    <text evidence="2">The sequence shown here is derived from an EMBL/GenBank/DDBJ whole genome shotgun (WGS) entry which is preliminary data.</text>
</comment>
<feature type="transmembrane region" description="Helical" evidence="1">
    <location>
        <begin position="377"/>
        <end position="396"/>
    </location>
</feature>
<proteinExistence type="predicted"/>
<feature type="transmembrane region" description="Helical" evidence="1">
    <location>
        <begin position="405"/>
        <end position="423"/>
    </location>
</feature>
<feature type="transmembrane region" description="Helical" evidence="1">
    <location>
        <begin position="354"/>
        <end position="371"/>
    </location>
</feature>
<organism evidence="2 3">
    <name type="scientific">Hyphomicrobium sulfonivorans</name>
    <dbReference type="NCBI Taxonomy" id="121290"/>
    <lineage>
        <taxon>Bacteria</taxon>
        <taxon>Pseudomonadati</taxon>
        <taxon>Pseudomonadota</taxon>
        <taxon>Alphaproteobacteria</taxon>
        <taxon>Hyphomicrobiales</taxon>
        <taxon>Hyphomicrobiaceae</taxon>
        <taxon>Hyphomicrobium</taxon>
    </lineage>
</organism>
<dbReference type="EMBL" id="LMTR01000075">
    <property type="protein sequence ID" value="KWT65823.1"/>
    <property type="molecule type" value="Genomic_DNA"/>
</dbReference>
<evidence type="ECO:0000313" key="3">
    <source>
        <dbReference type="Proteomes" id="UP000059074"/>
    </source>
</evidence>
<protein>
    <submittedName>
        <fullName evidence="2">Inner membrane protein CreD-like protein</fullName>
    </submittedName>
</protein>
<feature type="transmembrane region" description="Helical" evidence="1">
    <location>
        <begin position="429"/>
        <end position="449"/>
    </location>
</feature>
<dbReference type="PANTHER" id="PTHR30092">
    <property type="entry name" value="INNER MEMBRANE PROTEIN CRED"/>
    <property type="match status" value="1"/>
</dbReference>
<dbReference type="OrthoDB" id="9791851at2"/>
<dbReference type="PANTHER" id="PTHR30092:SF0">
    <property type="entry name" value="INNER MEMBRANE PROTEIN CRED"/>
    <property type="match status" value="1"/>
</dbReference>
<evidence type="ECO:0000256" key="1">
    <source>
        <dbReference type="SAM" id="Phobius"/>
    </source>
</evidence>
<keyword evidence="1" id="KW-0472">Membrane</keyword>
<keyword evidence="1" id="KW-1133">Transmembrane helix</keyword>
<feature type="transmembrane region" description="Helical" evidence="1">
    <location>
        <begin position="16"/>
        <end position="39"/>
    </location>
</feature>
<sequence>MDALLAAIGRLLASPGFKFCLICGLILLLGIPLLIVWGLTSEREQRAAEVRRTVAQEWGDSQYIDGPLLVVPYTMRRVTGEGDKRIEEIVERRAIFLPKSLAITGDTSTKTLHRSIYDVAVYSSVLNFTGAFSAPEIAEATSEALEVRWRDAILAVAVRDVSGLKDAASLIINNSDKLDFEPSIGIPRMMGGGIHVRLADVSGLFDGAAGANGHAGGIKPFSFKFALTLNGSSELKFAPLAQETTVAIKSDWRDPSFTGGFLPTERHISADGFTAEWQVPHLARSVPQAWSLNDHEFERMLPYAFGVRFMVPVDFYQVISRALKYATMFLGTAFMAVFLLELRSRRQVHPVQYLFVGLTMVFFYVLLLSLAEHIGFLKAYIAASLATGGLLSAYVARVQNSMSKGLVMGGVFLGIYGLLYLILQLEDYALLAGAIAGFVILATVMFATLKVDWSGAASKAITASPAQP</sequence>
<dbReference type="STRING" id="121290.APY04_2670"/>
<dbReference type="AlphaFoldDB" id="A0A109BBM9"/>
<dbReference type="Proteomes" id="UP000059074">
    <property type="component" value="Unassembled WGS sequence"/>
</dbReference>